<dbReference type="KEGG" id="ssl:SS1G_06931"/>
<evidence type="ECO:0000256" key="1">
    <source>
        <dbReference type="SAM" id="Phobius"/>
    </source>
</evidence>
<keyword evidence="1" id="KW-0472">Membrane</keyword>
<dbReference type="EMBL" id="CH476629">
    <property type="protein sequence ID" value="EDO04448.1"/>
    <property type="molecule type" value="Genomic_DNA"/>
</dbReference>
<name>A7ENN2_SCLS1</name>
<feature type="transmembrane region" description="Helical" evidence="1">
    <location>
        <begin position="21"/>
        <end position="40"/>
    </location>
</feature>
<sequence length="59" mass="6898">NFRRKNYVSRQGDNIWKYLTELAGLMTLLYALSLVLYFRANPPFGPLSLPKMTTVNIYK</sequence>
<accession>A7ENN2</accession>
<proteinExistence type="predicted"/>
<reference evidence="3" key="1">
    <citation type="journal article" date="2011" name="PLoS Genet.">
        <title>Genomic analysis of the necrotrophic fungal pathogens Sclerotinia sclerotiorum and Botrytis cinerea.</title>
        <authorList>
            <person name="Amselem J."/>
            <person name="Cuomo C.A."/>
            <person name="van Kan J.A."/>
            <person name="Viaud M."/>
            <person name="Benito E.P."/>
            <person name="Couloux A."/>
            <person name="Coutinho P.M."/>
            <person name="de Vries R.P."/>
            <person name="Dyer P.S."/>
            <person name="Fillinger S."/>
            <person name="Fournier E."/>
            <person name="Gout L."/>
            <person name="Hahn M."/>
            <person name="Kohn L."/>
            <person name="Lapalu N."/>
            <person name="Plummer K.M."/>
            <person name="Pradier J.M."/>
            <person name="Quevillon E."/>
            <person name="Sharon A."/>
            <person name="Simon A."/>
            <person name="ten Have A."/>
            <person name="Tudzynski B."/>
            <person name="Tudzynski P."/>
            <person name="Wincker P."/>
            <person name="Andrew M."/>
            <person name="Anthouard V."/>
            <person name="Beever R.E."/>
            <person name="Beffa R."/>
            <person name="Benoit I."/>
            <person name="Bouzid O."/>
            <person name="Brault B."/>
            <person name="Chen Z."/>
            <person name="Choquer M."/>
            <person name="Collemare J."/>
            <person name="Cotton P."/>
            <person name="Danchin E.G."/>
            <person name="Da Silva C."/>
            <person name="Gautier A."/>
            <person name="Giraud C."/>
            <person name="Giraud T."/>
            <person name="Gonzalez C."/>
            <person name="Grossetete S."/>
            <person name="Guldener U."/>
            <person name="Henrissat B."/>
            <person name="Howlett B.J."/>
            <person name="Kodira C."/>
            <person name="Kretschmer M."/>
            <person name="Lappartient A."/>
            <person name="Leroch M."/>
            <person name="Levis C."/>
            <person name="Mauceli E."/>
            <person name="Neuveglise C."/>
            <person name="Oeser B."/>
            <person name="Pearson M."/>
            <person name="Poulain J."/>
            <person name="Poussereau N."/>
            <person name="Quesneville H."/>
            <person name="Rascle C."/>
            <person name="Schumacher J."/>
            <person name="Segurens B."/>
            <person name="Sexton A."/>
            <person name="Silva E."/>
            <person name="Sirven C."/>
            <person name="Soanes D.M."/>
            <person name="Talbot N.J."/>
            <person name="Templeton M."/>
            <person name="Yandava C."/>
            <person name="Yarden O."/>
            <person name="Zeng Q."/>
            <person name="Rollins J.A."/>
            <person name="Lebrun M.H."/>
            <person name="Dickman M."/>
        </authorList>
    </citation>
    <scope>NUCLEOTIDE SEQUENCE [LARGE SCALE GENOMIC DNA]</scope>
    <source>
        <strain evidence="3">ATCC 18683 / 1980 / Ss-1</strain>
    </source>
</reference>
<dbReference type="RefSeq" id="XP_001591485.1">
    <property type="nucleotide sequence ID" value="XM_001591435.1"/>
</dbReference>
<protein>
    <submittedName>
        <fullName evidence="2">Uncharacterized protein</fullName>
    </submittedName>
</protein>
<organism evidence="2 3">
    <name type="scientific">Sclerotinia sclerotiorum (strain ATCC 18683 / 1980 / Ss-1)</name>
    <name type="common">White mold</name>
    <name type="synonym">Whetzelinia sclerotiorum</name>
    <dbReference type="NCBI Taxonomy" id="665079"/>
    <lineage>
        <taxon>Eukaryota</taxon>
        <taxon>Fungi</taxon>
        <taxon>Dikarya</taxon>
        <taxon>Ascomycota</taxon>
        <taxon>Pezizomycotina</taxon>
        <taxon>Leotiomycetes</taxon>
        <taxon>Helotiales</taxon>
        <taxon>Sclerotiniaceae</taxon>
        <taxon>Sclerotinia</taxon>
    </lineage>
</organism>
<dbReference type="HOGENOM" id="CLU_2967508_0_0_1"/>
<keyword evidence="3" id="KW-1185">Reference proteome</keyword>
<evidence type="ECO:0000313" key="2">
    <source>
        <dbReference type="EMBL" id="EDO04448.1"/>
    </source>
</evidence>
<dbReference type="GeneID" id="5488236"/>
<keyword evidence="1" id="KW-1133">Transmembrane helix</keyword>
<keyword evidence="1" id="KW-0812">Transmembrane</keyword>
<dbReference type="Proteomes" id="UP000001312">
    <property type="component" value="Unassembled WGS sequence"/>
</dbReference>
<dbReference type="AlphaFoldDB" id="A7ENN2"/>
<feature type="non-terminal residue" evidence="2">
    <location>
        <position position="1"/>
    </location>
</feature>
<evidence type="ECO:0000313" key="3">
    <source>
        <dbReference type="Proteomes" id="UP000001312"/>
    </source>
</evidence>
<dbReference type="InParanoid" id="A7ENN2"/>
<gene>
    <name evidence="2" type="ORF">SS1G_06931</name>
</gene>